<evidence type="ECO:0000259" key="7">
    <source>
        <dbReference type="Pfam" id="PF01494"/>
    </source>
</evidence>
<dbReference type="SUPFAM" id="SSF54373">
    <property type="entry name" value="FAD-linked reductases, C-terminal domain"/>
    <property type="match status" value="1"/>
</dbReference>
<evidence type="ECO:0000313" key="8">
    <source>
        <dbReference type="EMBL" id="SBO96026.1"/>
    </source>
</evidence>
<organism evidence="8">
    <name type="scientific">Nonomuraea gerenzanensis</name>
    <dbReference type="NCBI Taxonomy" id="93944"/>
    <lineage>
        <taxon>Bacteria</taxon>
        <taxon>Bacillati</taxon>
        <taxon>Actinomycetota</taxon>
        <taxon>Actinomycetes</taxon>
        <taxon>Streptosporangiales</taxon>
        <taxon>Streptosporangiaceae</taxon>
        <taxon>Nonomuraea</taxon>
    </lineage>
</organism>
<keyword evidence="4 8" id="KW-0560">Oxidoreductase</keyword>
<keyword evidence="3" id="KW-0274">FAD</keyword>
<keyword evidence="5" id="KW-0503">Monooxygenase</keyword>
<dbReference type="AlphaFoldDB" id="A0A1M4EB82"/>
<comment type="cofactor">
    <cofactor evidence="1">
        <name>FAD</name>
        <dbReference type="ChEBI" id="CHEBI:57692"/>
    </cofactor>
</comment>
<dbReference type="InterPro" id="IPR050493">
    <property type="entry name" value="FAD-dep_Monooxygenase_BioMet"/>
</dbReference>
<sequence>MTAYGSRGARTSVTIVGGGIGGLTAALSLLRHGIDAHVYEQAAELSEVGAGVQISPNASRVLHGLGLSEELARTGVKPVALHQRRWDDGRTLARSPLAGPLEDAFGFPHYLMHRADLLAALATRLPAGRIHLGHRFAALADHGDRVEARFANGVRVEADVLVGADGIHSPTRGLLFGPEHPRFTGCVAYRGLVPAERLRALELETTTQLWMGPGGHFVHYFVAGGRLVNFVAITEQDTWTRESWTDRRDVADAPAAFEGWHPQVRAIMEAVDETYLWALFDRAPLRHWSSGRVTLLGDACHAMLPFMAQGAAMAIEDAATLAACLADPGSGVSAALRRYEAARVPRTARVHALSTANKARFHLPDGPAQRDRDAQLSDGAGGLSPGAMAWIYGHDADRPSDQATR</sequence>
<dbReference type="GO" id="GO:0071949">
    <property type="term" value="F:FAD binding"/>
    <property type="evidence" value="ECO:0007669"/>
    <property type="project" value="InterPro"/>
</dbReference>
<dbReference type="InterPro" id="IPR002938">
    <property type="entry name" value="FAD-bd"/>
</dbReference>
<dbReference type="Gene3D" id="3.50.50.60">
    <property type="entry name" value="FAD/NAD(P)-binding domain"/>
    <property type="match status" value="1"/>
</dbReference>
<evidence type="ECO:0000256" key="3">
    <source>
        <dbReference type="ARBA" id="ARBA00022827"/>
    </source>
</evidence>
<evidence type="ECO:0000256" key="5">
    <source>
        <dbReference type="ARBA" id="ARBA00023033"/>
    </source>
</evidence>
<feature type="domain" description="FAD-binding" evidence="7">
    <location>
        <begin position="10"/>
        <end position="351"/>
    </location>
</feature>
<dbReference type="GO" id="GO:0018658">
    <property type="term" value="F:salicylate 1-monooxygenase activity"/>
    <property type="evidence" value="ECO:0007669"/>
    <property type="project" value="UniProtKB-EC"/>
</dbReference>
<proteinExistence type="predicted"/>
<feature type="region of interest" description="Disordered" evidence="6">
    <location>
        <begin position="360"/>
        <end position="379"/>
    </location>
</feature>
<dbReference type="EMBL" id="LT559118">
    <property type="protein sequence ID" value="SBO96026.1"/>
    <property type="molecule type" value="Genomic_DNA"/>
</dbReference>
<reference evidence="8" key="1">
    <citation type="submission" date="2016-04" db="EMBL/GenBank/DDBJ databases">
        <authorList>
            <person name="Evans L.H."/>
            <person name="Alamgir A."/>
            <person name="Owens N."/>
            <person name="Weber N.D."/>
            <person name="Virtaneva K."/>
            <person name="Barbian K."/>
            <person name="Babar A."/>
            <person name="Rosenke K."/>
        </authorList>
    </citation>
    <scope>NUCLEOTIDE SEQUENCE</scope>
    <source>
        <strain evidence="8">Nono1</strain>
    </source>
</reference>
<evidence type="ECO:0000256" key="2">
    <source>
        <dbReference type="ARBA" id="ARBA00022630"/>
    </source>
</evidence>
<dbReference type="SUPFAM" id="SSF51905">
    <property type="entry name" value="FAD/NAD(P)-binding domain"/>
    <property type="match status" value="1"/>
</dbReference>
<keyword evidence="2" id="KW-0285">Flavoprotein</keyword>
<dbReference type="InterPro" id="IPR036188">
    <property type="entry name" value="FAD/NAD-bd_sf"/>
</dbReference>
<dbReference type="PRINTS" id="PR00420">
    <property type="entry name" value="RNGMNOXGNASE"/>
</dbReference>
<protein>
    <submittedName>
        <fullName evidence="8">Salicylate hydroxylase</fullName>
        <ecNumber evidence="8">1.14.13.1</ecNumber>
    </submittedName>
</protein>
<name>A0A1M4EB82_9ACTN</name>
<gene>
    <name evidence="8" type="ORF">BN4615_P5542</name>
</gene>
<evidence type="ECO:0000256" key="4">
    <source>
        <dbReference type="ARBA" id="ARBA00023002"/>
    </source>
</evidence>
<dbReference type="PANTHER" id="PTHR13789">
    <property type="entry name" value="MONOOXYGENASE"/>
    <property type="match status" value="1"/>
</dbReference>
<dbReference type="EC" id="1.14.13.1" evidence="8"/>
<evidence type="ECO:0000256" key="6">
    <source>
        <dbReference type="SAM" id="MobiDB-lite"/>
    </source>
</evidence>
<dbReference type="Pfam" id="PF01494">
    <property type="entry name" value="FAD_binding_3"/>
    <property type="match status" value="1"/>
</dbReference>
<dbReference type="PANTHER" id="PTHR13789:SF318">
    <property type="entry name" value="GERANYLGERANYL DIPHOSPHATE REDUCTASE"/>
    <property type="match status" value="1"/>
</dbReference>
<accession>A0A1M4EB82</accession>
<evidence type="ECO:0000256" key="1">
    <source>
        <dbReference type="ARBA" id="ARBA00001974"/>
    </source>
</evidence>
<dbReference type="RefSeq" id="WP_225275361.1">
    <property type="nucleotide sequence ID" value="NZ_CP084058.1"/>
</dbReference>